<sequence>MIKLNKKDRLVDIDKAKGFAIFLVVVGHIVAADTPAGNEWYAVLKFYIYKFHMPFFMFISGVIMAYTFPVIKNGEDYFKYIFRKLKRLVPGYVLFGAVIYIGKLASSKVMHVDRLPGNVYSELYNLLLVPSQSAGGSLWFIYVLMEMYIVFPLVMVFFIKRPVLIILAGLIAEFMPVSNVLMLDRFCEYFIFFAIGVIVVQWYQEYLNVIDRYRYYVIALFIMSFATVEFVSPLVSKIIIGFFSLPALHSMMRFTVDATLSIWEIFGNYTYSIYLMNTILIGLAKGVILMFFTWDGANFLMISPVLLLVGLFGPIFVKKYIFKYVPILNSVTS</sequence>
<feature type="transmembrane region" description="Helical" evidence="7">
    <location>
        <begin position="89"/>
        <end position="106"/>
    </location>
</feature>
<feature type="transmembrane region" description="Helical" evidence="7">
    <location>
        <begin position="213"/>
        <end position="232"/>
    </location>
</feature>
<evidence type="ECO:0000256" key="1">
    <source>
        <dbReference type="ARBA" id="ARBA00004651"/>
    </source>
</evidence>
<dbReference type="PANTHER" id="PTHR40074:SF2">
    <property type="entry name" value="O-ACETYLTRANSFERASE WECH"/>
    <property type="match status" value="1"/>
</dbReference>
<evidence type="ECO:0000256" key="2">
    <source>
        <dbReference type="ARBA" id="ARBA00007400"/>
    </source>
</evidence>
<dbReference type="InterPro" id="IPR002656">
    <property type="entry name" value="Acyl_transf_3_dom"/>
</dbReference>
<dbReference type="GO" id="GO:0016413">
    <property type="term" value="F:O-acetyltransferase activity"/>
    <property type="evidence" value="ECO:0007669"/>
    <property type="project" value="TreeGrafter"/>
</dbReference>
<keyword evidence="6 7" id="KW-0472">Membrane</keyword>
<name>A0A177MGN1_METMH</name>
<evidence type="ECO:0000313" key="10">
    <source>
        <dbReference type="Proteomes" id="UP000078090"/>
    </source>
</evidence>
<evidence type="ECO:0000256" key="7">
    <source>
        <dbReference type="SAM" id="Phobius"/>
    </source>
</evidence>
<dbReference type="AlphaFoldDB" id="A0A177MGN1"/>
<keyword evidence="4 7" id="KW-0812">Transmembrane</keyword>
<reference evidence="9 10" key="1">
    <citation type="submission" date="2016-03" db="EMBL/GenBank/DDBJ databases">
        <authorList>
            <person name="Ploux O."/>
        </authorList>
    </citation>
    <scope>NUCLEOTIDE SEQUENCE [LARGE SCALE GENOMIC DNA]</scope>
    <source>
        <strain evidence="9 10">R-45363</strain>
    </source>
</reference>
<comment type="similarity">
    <text evidence="2">Belongs to the acyltransferase 3 family.</text>
</comment>
<dbReference type="GO" id="GO:0009246">
    <property type="term" value="P:enterobacterial common antigen biosynthetic process"/>
    <property type="evidence" value="ECO:0007669"/>
    <property type="project" value="TreeGrafter"/>
</dbReference>
<feature type="domain" description="Acyltransferase 3" evidence="8">
    <location>
        <begin position="12"/>
        <end position="315"/>
    </location>
</feature>
<feature type="transmembrane region" description="Helical" evidence="7">
    <location>
        <begin position="298"/>
        <end position="317"/>
    </location>
</feature>
<evidence type="ECO:0000256" key="6">
    <source>
        <dbReference type="ARBA" id="ARBA00023136"/>
    </source>
</evidence>
<dbReference type="EMBL" id="LUUG01000071">
    <property type="protein sequence ID" value="OAI04493.1"/>
    <property type="molecule type" value="Genomic_DNA"/>
</dbReference>
<accession>A0A177MGN1</accession>
<feature type="transmembrane region" description="Helical" evidence="7">
    <location>
        <begin position="189"/>
        <end position="206"/>
    </location>
</feature>
<evidence type="ECO:0000256" key="5">
    <source>
        <dbReference type="ARBA" id="ARBA00022989"/>
    </source>
</evidence>
<keyword evidence="5 7" id="KW-1133">Transmembrane helix</keyword>
<evidence type="ECO:0000313" key="9">
    <source>
        <dbReference type="EMBL" id="OAI04493.1"/>
    </source>
</evidence>
<dbReference type="PANTHER" id="PTHR40074">
    <property type="entry name" value="O-ACETYLTRANSFERASE WECH"/>
    <property type="match status" value="1"/>
</dbReference>
<dbReference type="GO" id="GO:0005886">
    <property type="term" value="C:plasma membrane"/>
    <property type="evidence" value="ECO:0007669"/>
    <property type="project" value="UniProtKB-SubCell"/>
</dbReference>
<evidence type="ECO:0000259" key="8">
    <source>
        <dbReference type="Pfam" id="PF01757"/>
    </source>
</evidence>
<comment type="caution">
    <text evidence="9">The sequence shown here is derived from an EMBL/GenBank/DDBJ whole genome shotgun (WGS) entry which is preliminary data.</text>
</comment>
<evidence type="ECO:0000256" key="3">
    <source>
        <dbReference type="ARBA" id="ARBA00022475"/>
    </source>
</evidence>
<dbReference type="Proteomes" id="UP000078090">
    <property type="component" value="Unassembled WGS sequence"/>
</dbReference>
<proteinExistence type="inferred from homology"/>
<gene>
    <name evidence="9" type="ORF">A1332_01980</name>
</gene>
<organism evidence="9 10">
    <name type="scientific">Methylomonas methanica</name>
    <dbReference type="NCBI Taxonomy" id="421"/>
    <lineage>
        <taxon>Bacteria</taxon>
        <taxon>Pseudomonadati</taxon>
        <taxon>Pseudomonadota</taxon>
        <taxon>Gammaproteobacteria</taxon>
        <taxon>Methylococcales</taxon>
        <taxon>Methylococcaceae</taxon>
        <taxon>Methylomonas</taxon>
    </lineage>
</organism>
<dbReference type="OrthoDB" id="9814956at2"/>
<feature type="transmembrane region" description="Helical" evidence="7">
    <location>
        <begin position="268"/>
        <end position="292"/>
    </location>
</feature>
<evidence type="ECO:0000256" key="4">
    <source>
        <dbReference type="ARBA" id="ARBA00022692"/>
    </source>
</evidence>
<feature type="transmembrane region" description="Helical" evidence="7">
    <location>
        <begin position="47"/>
        <end position="68"/>
    </location>
</feature>
<protein>
    <recommendedName>
        <fullName evidence="8">Acyltransferase 3 domain-containing protein</fullName>
    </recommendedName>
</protein>
<keyword evidence="3" id="KW-1003">Cell membrane</keyword>
<dbReference type="Pfam" id="PF01757">
    <property type="entry name" value="Acyl_transf_3"/>
    <property type="match status" value="1"/>
</dbReference>
<comment type="subcellular location">
    <subcellularLocation>
        <location evidence="1">Cell membrane</location>
        <topology evidence="1">Multi-pass membrane protein</topology>
    </subcellularLocation>
</comment>